<dbReference type="SMART" id="SM01144">
    <property type="entry name" value="DTW"/>
    <property type="match status" value="1"/>
</dbReference>
<dbReference type="InParanoid" id="H3AHA2"/>
<reference evidence="9" key="3">
    <citation type="submission" date="2025-09" db="UniProtKB">
        <authorList>
            <consortium name="Ensembl"/>
        </authorList>
    </citation>
    <scope>IDENTIFICATION</scope>
</reference>
<sequence length="186" mass="20615">RAEAGQPAGSSASSGTDFGDGNLVACCPPEEEEEGDTFEKLAELPVERSERRPTCSRCSRPEKVCLCPFLPVNPLNVSTCLYIVQHPAEENRVLRTVPLLAACLPEDKCKVLIGRRFSEDRYPELAAVCRSPQTLILYPGAEAANLEELTLDHSDSPYNVVIIDGTWSQAKDMFYRNSIFRLPKQN</sequence>
<dbReference type="Proteomes" id="UP000008672">
    <property type="component" value="Unassembled WGS sequence"/>
</dbReference>
<name>H3AHA2_LATCH</name>
<evidence type="ECO:0000313" key="9">
    <source>
        <dbReference type="Ensembl" id="ENSLACP00000009023.1"/>
    </source>
</evidence>
<dbReference type="EMBL" id="AFYH01209113">
    <property type="status" value="NOT_ANNOTATED_CDS"/>
    <property type="molecule type" value="Genomic_DNA"/>
</dbReference>
<organism evidence="9 10">
    <name type="scientific">Latimeria chalumnae</name>
    <name type="common">Coelacanth</name>
    <dbReference type="NCBI Taxonomy" id="7897"/>
    <lineage>
        <taxon>Eukaryota</taxon>
        <taxon>Metazoa</taxon>
        <taxon>Chordata</taxon>
        <taxon>Craniata</taxon>
        <taxon>Vertebrata</taxon>
        <taxon>Euteleostomi</taxon>
        <taxon>Coelacanthiformes</taxon>
        <taxon>Coelacanthidae</taxon>
        <taxon>Latimeria</taxon>
    </lineage>
</organism>
<comment type="catalytic activity">
    <reaction evidence="6">
        <text>a uridine in tRNA + S-adenosyl-L-methionine = a 3-[(3S)-3-amino-3-carboxypropyl]uridine in tRNA + S-methyl-5'-thioadenosine + H(+)</text>
        <dbReference type="Rhea" id="RHEA:62432"/>
        <dbReference type="Rhea" id="RHEA-COMP:13339"/>
        <dbReference type="Rhea" id="RHEA-COMP:16092"/>
        <dbReference type="ChEBI" id="CHEBI:15378"/>
        <dbReference type="ChEBI" id="CHEBI:17509"/>
        <dbReference type="ChEBI" id="CHEBI:59789"/>
        <dbReference type="ChEBI" id="CHEBI:65315"/>
        <dbReference type="ChEBI" id="CHEBI:82930"/>
        <dbReference type="EC" id="2.5.1.25"/>
    </reaction>
</comment>
<dbReference type="STRING" id="7897.ENSLACP00000009023"/>
<keyword evidence="3" id="KW-0949">S-adenosyl-L-methionine</keyword>
<dbReference type="Bgee" id="ENSLACG00000007966">
    <property type="expression patterns" value="Expressed in muscle tissue and 1 other cell type or tissue"/>
</dbReference>
<evidence type="ECO:0000259" key="8">
    <source>
        <dbReference type="SMART" id="SM01144"/>
    </source>
</evidence>
<dbReference type="HOGENOM" id="CLU_066458_3_1_1"/>
<dbReference type="InterPro" id="IPR039262">
    <property type="entry name" value="DTWD2/TAPT"/>
</dbReference>
<evidence type="ECO:0000256" key="7">
    <source>
        <dbReference type="SAM" id="MobiDB-lite"/>
    </source>
</evidence>
<dbReference type="EMBL" id="AFYH01209112">
    <property type="status" value="NOT_ANNOTATED_CDS"/>
    <property type="molecule type" value="Genomic_DNA"/>
</dbReference>
<dbReference type="GO" id="GO:0008033">
    <property type="term" value="P:tRNA processing"/>
    <property type="evidence" value="ECO:0007669"/>
    <property type="project" value="UniProtKB-KW"/>
</dbReference>
<dbReference type="Pfam" id="PF03942">
    <property type="entry name" value="DTW"/>
    <property type="match status" value="1"/>
</dbReference>
<keyword evidence="10" id="KW-1185">Reference proteome</keyword>
<dbReference type="PANTHER" id="PTHR21392:SF0">
    <property type="entry name" value="TRNA-URIDINE AMINOCARBOXYPROPYLTRANSFERASE 2"/>
    <property type="match status" value="1"/>
</dbReference>
<accession>H3AHA2</accession>
<evidence type="ECO:0000256" key="4">
    <source>
        <dbReference type="ARBA" id="ARBA00022694"/>
    </source>
</evidence>
<reference evidence="9" key="2">
    <citation type="submission" date="2025-08" db="UniProtKB">
        <authorList>
            <consortium name="Ensembl"/>
        </authorList>
    </citation>
    <scope>IDENTIFICATION</scope>
</reference>
<dbReference type="OMA" id="VACCPPE"/>
<reference evidence="10" key="1">
    <citation type="submission" date="2011-08" db="EMBL/GenBank/DDBJ databases">
        <title>The draft genome of Latimeria chalumnae.</title>
        <authorList>
            <person name="Di Palma F."/>
            <person name="Alfoldi J."/>
            <person name="Johnson J."/>
            <person name="Berlin A."/>
            <person name="Gnerre S."/>
            <person name="Jaffe D."/>
            <person name="MacCallum I."/>
            <person name="Young S."/>
            <person name="Walker B.J."/>
            <person name="Lander E."/>
            <person name="Lindblad-Toh K."/>
        </authorList>
    </citation>
    <scope>NUCLEOTIDE SEQUENCE [LARGE SCALE GENOMIC DNA]</scope>
    <source>
        <strain evidence="10">Wild caught</strain>
    </source>
</reference>
<feature type="compositionally biased region" description="Low complexity" evidence="7">
    <location>
        <begin position="1"/>
        <end position="15"/>
    </location>
</feature>
<evidence type="ECO:0000256" key="1">
    <source>
        <dbReference type="ARBA" id="ARBA00012386"/>
    </source>
</evidence>
<proteinExistence type="inferred from homology"/>
<dbReference type="GeneTree" id="ENSGT00390000006867"/>
<dbReference type="InterPro" id="IPR005636">
    <property type="entry name" value="DTW"/>
</dbReference>
<dbReference type="EMBL" id="AFYH01209116">
    <property type="status" value="NOT_ANNOTATED_CDS"/>
    <property type="molecule type" value="Genomic_DNA"/>
</dbReference>
<feature type="region of interest" description="Disordered" evidence="7">
    <location>
        <begin position="1"/>
        <end position="23"/>
    </location>
</feature>
<dbReference type="EMBL" id="AFYH01209115">
    <property type="status" value="NOT_ANNOTATED_CDS"/>
    <property type="molecule type" value="Genomic_DNA"/>
</dbReference>
<dbReference type="EMBL" id="AFYH01209114">
    <property type="status" value="NOT_ANNOTATED_CDS"/>
    <property type="molecule type" value="Genomic_DNA"/>
</dbReference>
<keyword evidence="2" id="KW-0808">Transferase</keyword>
<dbReference type="FunCoup" id="H3AHA2">
    <property type="interactions" value="753"/>
</dbReference>
<evidence type="ECO:0000256" key="6">
    <source>
        <dbReference type="ARBA" id="ARBA00048718"/>
    </source>
</evidence>
<comment type="similarity">
    <text evidence="5">Belongs to the TDD superfamily. DTWD2 family.</text>
</comment>
<dbReference type="GO" id="GO:0061053">
    <property type="term" value="P:somite development"/>
    <property type="evidence" value="ECO:0007669"/>
    <property type="project" value="Ensembl"/>
</dbReference>
<feature type="domain" description="DTW" evidence="8">
    <location>
        <begin position="51"/>
        <end position="185"/>
    </location>
</feature>
<protein>
    <recommendedName>
        <fullName evidence="1">tRNA-uridine aminocarboxypropyltransferase</fullName>
        <ecNumber evidence="1">2.5.1.25</ecNumber>
    </recommendedName>
</protein>
<evidence type="ECO:0000313" key="10">
    <source>
        <dbReference type="Proteomes" id="UP000008672"/>
    </source>
</evidence>
<dbReference type="PANTHER" id="PTHR21392">
    <property type="entry name" value="TRNA-URIDINE AMINOCARBOXYPROPYLTRANSFERASE 2"/>
    <property type="match status" value="1"/>
</dbReference>
<dbReference type="GO" id="GO:0016432">
    <property type="term" value="F:tRNA-uridine aminocarboxypropyltransferase activity"/>
    <property type="evidence" value="ECO:0007669"/>
    <property type="project" value="UniProtKB-EC"/>
</dbReference>
<dbReference type="EC" id="2.5.1.25" evidence="1"/>
<evidence type="ECO:0000256" key="2">
    <source>
        <dbReference type="ARBA" id="ARBA00022679"/>
    </source>
</evidence>
<dbReference type="AlphaFoldDB" id="H3AHA2"/>
<evidence type="ECO:0000256" key="3">
    <source>
        <dbReference type="ARBA" id="ARBA00022691"/>
    </source>
</evidence>
<dbReference type="EMBL" id="AFYH01209117">
    <property type="status" value="NOT_ANNOTATED_CDS"/>
    <property type="molecule type" value="Genomic_DNA"/>
</dbReference>
<dbReference type="Ensembl" id="ENSLACT00000009092.1">
    <property type="protein sequence ID" value="ENSLACP00000009023.1"/>
    <property type="gene ID" value="ENSLACG00000007966.1"/>
</dbReference>
<gene>
    <name evidence="9" type="primary">DTWD2</name>
</gene>
<dbReference type="eggNOG" id="KOG4382">
    <property type="taxonomic scope" value="Eukaryota"/>
</dbReference>
<evidence type="ECO:0000256" key="5">
    <source>
        <dbReference type="ARBA" id="ARBA00034489"/>
    </source>
</evidence>
<keyword evidence="4" id="KW-0819">tRNA processing</keyword>